<dbReference type="AlphaFoldDB" id="A0A6A5YP34"/>
<dbReference type="EMBL" id="ML977346">
    <property type="protein sequence ID" value="KAF2108750.1"/>
    <property type="molecule type" value="Genomic_DNA"/>
</dbReference>
<reference evidence="1" key="1">
    <citation type="journal article" date="2020" name="Stud. Mycol.">
        <title>101 Dothideomycetes genomes: a test case for predicting lifestyles and emergence of pathogens.</title>
        <authorList>
            <person name="Haridas S."/>
            <person name="Albert R."/>
            <person name="Binder M."/>
            <person name="Bloem J."/>
            <person name="Labutti K."/>
            <person name="Salamov A."/>
            <person name="Andreopoulos B."/>
            <person name="Baker S."/>
            <person name="Barry K."/>
            <person name="Bills G."/>
            <person name="Bluhm B."/>
            <person name="Cannon C."/>
            <person name="Castanera R."/>
            <person name="Culley D."/>
            <person name="Daum C."/>
            <person name="Ezra D."/>
            <person name="Gonzalez J."/>
            <person name="Henrissat B."/>
            <person name="Kuo A."/>
            <person name="Liang C."/>
            <person name="Lipzen A."/>
            <person name="Lutzoni F."/>
            <person name="Magnuson J."/>
            <person name="Mondo S."/>
            <person name="Nolan M."/>
            <person name="Ohm R."/>
            <person name="Pangilinan J."/>
            <person name="Park H.-J."/>
            <person name="Ramirez L."/>
            <person name="Alfaro M."/>
            <person name="Sun H."/>
            <person name="Tritt A."/>
            <person name="Yoshinaga Y."/>
            <person name="Zwiers L.-H."/>
            <person name="Turgeon B."/>
            <person name="Goodwin S."/>
            <person name="Spatafora J."/>
            <person name="Crous P."/>
            <person name="Grigoriev I."/>
        </authorList>
    </citation>
    <scope>NUCLEOTIDE SEQUENCE</scope>
    <source>
        <strain evidence="1">CBS 627.86</strain>
    </source>
</reference>
<name>A0A6A5YP34_9PLEO</name>
<sequence>MLTLCGCGQQSHAPGKPPALAHSSTRHSIFRVVRSRPLSHEDVHGRCPSILGALGVAEIQSFHSGQLKHPLCTAILLRRYRRQHLFPARYETGREDVPESSPCRAHMSRESSTRCSSHCNIHVGHANTDSLASLETFMPATAMTDAISCQLVASGAKLPVRMNNDSTLLSAQHRSFLAISES</sequence>
<protein>
    <submittedName>
        <fullName evidence="1">Uncharacterized protein</fullName>
    </submittedName>
</protein>
<evidence type="ECO:0000313" key="2">
    <source>
        <dbReference type="Proteomes" id="UP000799770"/>
    </source>
</evidence>
<dbReference type="Proteomes" id="UP000799770">
    <property type="component" value="Unassembled WGS sequence"/>
</dbReference>
<gene>
    <name evidence="1" type="ORF">BDV96DRAFT_259697</name>
</gene>
<organism evidence="1 2">
    <name type="scientific">Lophiotrema nucula</name>
    <dbReference type="NCBI Taxonomy" id="690887"/>
    <lineage>
        <taxon>Eukaryota</taxon>
        <taxon>Fungi</taxon>
        <taxon>Dikarya</taxon>
        <taxon>Ascomycota</taxon>
        <taxon>Pezizomycotina</taxon>
        <taxon>Dothideomycetes</taxon>
        <taxon>Pleosporomycetidae</taxon>
        <taxon>Pleosporales</taxon>
        <taxon>Lophiotremataceae</taxon>
        <taxon>Lophiotrema</taxon>
    </lineage>
</organism>
<accession>A0A6A5YP34</accession>
<keyword evidence="2" id="KW-1185">Reference proteome</keyword>
<proteinExistence type="predicted"/>
<evidence type="ECO:0000313" key="1">
    <source>
        <dbReference type="EMBL" id="KAF2108750.1"/>
    </source>
</evidence>